<dbReference type="InterPro" id="IPR050491">
    <property type="entry name" value="AmpC-like"/>
</dbReference>
<reference evidence="3 4" key="1">
    <citation type="submission" date="2020-07" db="EMBL/GenBank/DDBJ databases">
        <title>Sequencing the genomes of 1000 actinobacteria strains.</title>
        <authorList>
            <person name="Klenk H.-P."/>
        </authorList>
    </citation>
    <scope>NUCLEOTIDE SEQUENCE [LARGE SCALE GENOMIC DNA]</scope>
    <source>
        <strain evidence="3 4">DSM 44065</strain>
    </source>
</reference>
<sequence length="360" mass="38003">MRKTWWVGPAVAAVLAFPLPAHAETADVQDALTAYQAEVGPGAGVHGGDHTGSWEFSAGTATVGTDRPITSTDHYRIGSQTKTFTAVVTMQLVDEGKVVLDEPIERYLPGVVTGNGHDGSVITVRHLLQHTSGIPTNDLPTPVPRLDGTFALRELVRDGLRHPSVSAPGAEFHYSNTNYEILGLMVEAVTGNPVGQEITDRIIRPLGLHDTTYPEAGDRSLPDPLVHGYVGGRVPPLFLWLDATAFEPSLFGPAGGMISTQQDITRFYQALLAGELTSPESLAEMRTTVPVEGAPDLAVGLGLLKRTLPCGAVTWGHDGMVPGFASHTDVTADGRHVATVTNSNIGSAKVNDVITAAICG</sequence>
<dbReference type="PANTHER" id="PTHR46825">
    <property type="entry name" value="D-ALANYL-D-ALANINE-CARBOXYPEPTIDASE/ENDOPEPTIDASE AMPH"/>
    <property type="match status" value="1"/>
</dbReference>
<dbReference type="PANTHER" id="PTHR46825:SF7">
    <property type="entry name" value="D-ALANYL-D-ALANINE CARBOXYPEPTIDASE"/>
    <property type="match status" value="1"/>
</dbReference>
<gene>
    <name evidence="3" type="ORF">HNR68_000110</name>
</gene>
<dbReference type="EC" id="3.4.16.4" evidence="3"/>
<keyword evidence="3" id="KW-0121">Carboxypeptidase</keyword>
<keyword evidence="3" id="KW-0378">Hydrolase</keyword>
<feature type="domain" description="Beta-lactamase-related" evidence="2">
    <location>
        <begin position="39"/>
        <end position="342"/>
    </location>
</feature>
<dbReference type="SUPFAM" id="SSF56601">
    <property type="entry name" value="beta-lactamase/transpeptidase-like"/>
    <property type="match status" value="1"/>
</dbReference>
<evidence type="ECO:0000313" key="4">
    <source>
        <dbReference type="Proteomes" id="UP000587002"/>
    </source>
</evidence>
<dbReference type="RefSeq" id="WP_179716539.1">
    <property type="nucleotide sequence ID" value="NZ_BAABFH010000001.1"/>
</dbReference>
<feature type="chain" id="PRO_5032766997" evidence="1">
    <location>
        <begin position="24"/>
        <end position="360"/>
    </location>
</feature>
<proteinExistence type="predicted"/>
<dbReference type="AlphaFoldDB" id="A0A853AMW5"/>
<name>A0A853AMW5_9PSEU</name>
<organism evidence="3 4">
    <name type="scientific">Saccharopolyspora hordei</name>
    <dbReference type="NCBI Taxonomy" id="1838"/>
    <lineage>
        <taxon>Bacteria</taxon>
        <taxon>Bacillati</taxon>
        <taxon>Actinomycetota</taxon>
        <taxon>Actinomycetes</taxon>
        <taxon>Pseudonocardiales</taxon>
        <taxon>Pseudonocardiaceae</taxon>
        <taxon>Saccharopolyspora</taxon>
    </lineage>
</organism>
<feature type="signal peptide" evidence="1">
    <location>
        <begin position="1"/>
        <end position="23"/>
    </location>
</feature>
<dbReference type="Pfam" id="PF00144">
    <property type="entry name" value="Beta-lactamase"/>
    <property type="match status" value="1"/>
</dbReference>
<keyword evidence="4" id="KW-1185">Reference proteome</keyword>
<dbReference type="Gene3D" id="3.40.710.10">
    <property type="entry name" value="DD-peptidase/beta-lactamase superfamily"/>
    <property type="match status" value="1"/>
</dbReference>
<keyword evidence="1" id="KW-0732">Signal</keyword>
<protein>
    <submittedName>
        <fullName evidence="3">D-alanyl-D-alanine carboxypeptidase</fullName>
        <ecNumber evidence="3">3.4.16.4</ecNumber>
    </submittedName>
</protein>
<comment type="caution">
    <text evidence="3">The sequence shown here is derived from an EMBL/GenBank/DDBJ whole genome shotgun (WGS) entry which is preliminary data.</text>
</comment>
<dbReference type="InterPro" id="IPR012338">
    <property type="entry name" value="Beta-lactam/transpept-like"/>
</dbReference>
<dbReference type="InterPro" id="IPR001466">
    <property type="entry name" value="Beta-lactam-related"/>
</dbReference>
<dbReference type="Proteomes" id="UP000587002">
    <property type="component" value="Unassembled WGS sequence"/>
</dbReference>
<dbReference type="GO" id="GO:0009002">
    <property type="term" value="F:serine-type D-Ala-D-Ala carboxypeptidase activity"/>
    <property type="evidence" value="ECO:0007669"/>
    <property type="project" value="UniProtKB-EC"/>
</dbReference>
<evidence type="ECO:0000259" key="2">
    <source>
        <dbReference type="Pfam" id="PF00144"/>
    </source>
</evidence>
<evidence type="ECO:0000313" key="3">
    <source>
        <dbReference type="EMBL" id="NYI81480.1"/>
    </source>
</evidence>
<dbReference type="EMBL" id="JACCFJ010000001">
    <property type="protein sequence ID" value="NYI81480.1"/>
    <property type="molecule type" value="Genomic_DNA"/>
</dbReference>
<keyword evidence="3" id="KW-0645">Protease</keyword>
<evidence type="ECO:0000256" key="1">
    <source>
        <dbReference type="SAM" id="SignalP"/>
    </source>
</evidence>
<accession>A0A853AMW5</accession>